<dbReference type="Proteomes" id="UP000824151">
    <property type="component" value="Unassembled WGS sequence"/>
</dbReference>
<dbReference type="EMBL" id="DXGD01000385">
    <property type="protein sequence ID" value="HIX00552.1"/>
    <property type="molecule type" value="Genomic_DNA"/>
</dbReference>
<protein>
    <submittedName>
        <fullName evidence="1">Uncharacterized protein</fullName>
    </submittedName>
</protein>
<feature type="non-terminal residue" evidence="1">
    <location>
        <position position="113"/>
    </location>
</feature>
<name>A0A9D2A960_9MICC</name>
<accession>A0A9D2A960</accession>
<reference evidence="1" key="1">
    <citation type="journal article" date="2021" name="PeerJ">
        <title>Extensive microbial diversity within the chicken gut microbiome revealed by metagenomics and culture.</title>
        <authorList>
            <person name="Gilroy R."/>
            <person name="Ravi A."/>
            <person name="Getino M."/>
            <person name="Pursley I."/>
            <person name="Horton D.L."/>
            <person name="Alikhan N.F."/>
            <person name="Baker D."/>
            <person name="Gharbi K."/>
            <person name="Hall N."/>
            <person name="Watson M."/>
            <person name="Adriaenssens E.M."/>
            <person name="Foster-Nyarko E."/>
            <person name="Jarju S."/>
            <person name="Secka A."/>
            <person name="Antonio M."/>
            <person name="Oren A."/>
            <person name="Chaudhuri R.R."/>
            <person name="La Ragione R."/>
            <person name="Hildebrand F."/>
            <person name="Pallen M.J."/>
        </authorList>
    </citation>
    <scope>NUCLEOTIDE SEQUENCE</scope>
    <source>
        <strain evidence="1">ChiHejej3B27-3195</strain>
    </source>
</reference>
<reference evidence="1" key="2">
    <citation type="submission" date="2021-04" db="EMBL/GenBank/DDBJ databases">
        <authorList>
            <person name="Gilroy R."/>
        </authorList>
    </citation>
    <scope>NUCLEOTIDE SEQUENCE</scope>
    <source>
        <strain evidence="1">ChiHejej3B27-3195</strain>
    </source>
</reference>
<evidence type="ECO:0000313" key="1">
    <source>
        <dbReference type="EMBL" id="HIX00552.1"/>
    </source>
</evidence>
<dbReference type="AlphaFoldDB" id="A0A9D2A960"/>
<organism evidence="1 2">
    <name type="scientific">Candidatus Nesterenkonia stercoripullorum</name>
    <dbReference type="NCBI Taxonomy" id="2838701"/>
    <lineage>
        <taxon>Bacteria</taxon>
        <taxon>Bacillati</taxon>
        <taxon>Actinomycetota</taxon>
        <taxon>Actinomycetes</taxon>
        <taxon>Micrococcales</taxon>
        <taxon>Micrococcaceae</taxon>
        <taxon>Nesterenkonia</taxon>
    </lineage>
</organism>
<gene>
    <name evidence="1" type="ORF">H9871_10470</name>
</gene>
<proteinExistence type="predicted"/>
<evidence type="ECO:0000313" key="2">
    <source>
        <dbReference type="Proteomes" id="UP000824151"/>
    </source>
</evidence>
<comment type="caution">
    <text evidence="1">The sequence shown here is derived from an EMBL/GenBank/DDBJ whole genome shotgun (WGS) entry which is preliminary data.</text>
</comment>
<sequence>MSEAATQAGAEARLDAAEVREELDRIGEAAVAQVGHWLRRTEDSGVTPHASAQRLAAVLSHPRGLEFTVGFVDRVIRTEDNKAAAEALAELGQIAPDGLGFADRAQIKAGAMA</sequence>